<dbReference type="Proteomes" id="UP000809273">
    <property type="component" value="Unassembled WGS sequence"/>
</dbReference>
<dbReference type="AlphaFoldDB" id="A0A9D8PMA4"/>
<sequence length="169" mass="18552">MDAMDAILTRRSIRKYTGRPVSEETVKELLTAAMSAPTAADQRTWEFVVIDNRKILNEIPGFHPHSKMLLGAPLAVCVCSDLRKETRAGYWPQECGAATQNILIAANALGLGAVWLGIHPVEERVEGLKKLLGLPEGVMPLSLIALGYPAEEKPPLNRYEGGKVHRNGW</sequence>
<dbReference type="PANTHER" id="PTHR43673:SF10">
    <property type="entry name" value="NADH DEHYDROGENASE_NAD(P)H NITROREDUCTASE XCC3605-RELATED"/>
    <property type="match status" value="1"/>
</dbReference>
<proteinExistence type="inferred from homology"/>
<dbReference type="InterPro" id="IPR029479">
    <property type="entry name" value="Nitroreductase"/>
</dbReference>
<accession>A0A9D8PMA4</accession>
<evidence type="ECO:0000313" key="5">
    <source>
        <dbReference type="Proteomes" id="UP000809273"/>
    </source>
</evidence>
<feature type="domain" description="Nitroreductase" evidence="3">
    <location>
        <begin position="7"/>
        <end position="57"/>
    </location>
</feature>
<reference evidence="4" key="1">
    <citation type="journal article" date="2021" name="Environ. Microbiol.">
        <title>Genomic characterization of three novel Desulfobacterota classes expand the metabolic and phylogenetic diversity of the phylum.</title>
        <authorList>
            <person name="Murphy C.L."/>
            <person name="Biggerstaff J."/>
            <person name="Eichhorn A."/>
            <person name="Ewing E."/>
            <person name="Shahan R."/>
            <person name="Soriano D."/>
            <person name="Stewart S."/>
            <person name="VanMol K."/>
            <person name="Walker R."/>
            <person name="Walters P."/>
            <person name="Elshahed M.S."/>
            <person name="Youssef N.H."/>
        </authorList>
    </citation>
    <scope>NUCLEOTIDE SEQUENCE</scope>
    <source>
        <strain evidence="4">Zod_Metabat.24</strain>
    </source>
</reference>
<protein>
    <submittedName>
        <fullName evidence="4">Nitroreductase family protein</fullName>
    </submittedName>
</protein>
<dbReference type="SUPFAM" id="SSF55469">
    <property type="entry name" value="FMN-dependent nitroreductase-like"/>
    <property type="match status" value="1"/>
</dbReference>
<dbReference type="Gene3D" id="3.40.109.10">
    <property type="entry name" value="NADH Oxidase"/>
    <property type="match status" value="1"/>
</dbReference>
<dbReference type="CDD" id="cd02150">
    <property type="entry name" value="nitroreductase"/>
    <property type="match status" value="1"/>
</dbReference>
<dbReference type="Pfam" id="PF00881">
    <property type="entry name" value="Nitroreductase"/>
    <property type="match status" value="2"/>
</dbReference>
<evidence type="ECO:0000256" key="1">
    <source>
        <dbReference type="ARBA" id="ARBA00007118"/>
    </source>
</evidence>
<dbReference type="GO" id="GO:0016491">
    <property type="term" value="F:oxidoreductase activity"/>
    <property type="evidence" value="ECO:0007669"/>
    <property type="project" value="UniProtKB-KW"/>
</dbReference>
<organism evidence="4 5">
    <name type="scientific">Candidatus Zymogenus saltonus</name>
    <dbReference type="NCBI Taxonomy" id="2844893"/>
    <lineage>
        <taxon>Bacteria</taxon>
        <taxon>Deltaproteobacteria</taxon>
        <taxon>Candidatus Zymogenia</taxon>
        <taxon>Candidatus Zymogeniales</taxon>
        <taxon>Candidatus Zymogenaceae</taxon>
        <taxon>Candidatus Zymogenus</taxon>
    </lineage>
</organism>
<feature type="domain" description="Nitroreductase" evidence="3">
    <location>
        <begin position="66"/>
        <end position="148"/>
    </location>
</feature>
<dbReference type="EMBL" id="JAFGIX010000008">
    <property type="protein sequence ID" value="MBN1571863.1"/>
    <property type="molecule type" value="Genomic_DNA"/>
</dbReference>
<evidence type="ECO:0000256" key="2">
    <source>
        <dbReference type="ARBA" id="ARBA00023002"/>
    </source>
</evidence>
<evidence type="ECO:0000313" key="4">
    <source>
        <dbReference type="EMBL" id="MBN1571863.1"/>
    </source>
</evidence>
<evidence type="ECO:0000259" key="3">
    <source>
        <dbReference type="Pfam" id="PF00881"/>
    </source>
</evidence>
<name>A0A9D8PMA4_9DELT</name>
<dbReference type="PANTHER" id="PTHR43673">
    <property type="entry name" value="NAD(P)H NITROREDUCTASE YDGI-RELATED"/>
    <property type="match status" value="1"/>
</dbReference>
<comment type="caution">
    <text evidence="4">The sequence shown here is derived from an EMBL/GenBank/DDBJ whole genome shotgun (WGS) entry which is preliminary data.</text>
</comment>
<dbReference type="InterPro" id="IPR000415">
    <property type="entry name" value="Nitroreductase-like"/>
</dbReference>
<keyword evidence="2" id="KW-0560">Oxidoreductase</keyword>
<comment type="similarity">
    <text evidence="1">Belongs to the nitroreductase family.</text>
</comment>
<gene>
    <name evidence="4" type="ORF">JW984_01565</name>
</gene>
<reference evidence="4" key="2">
    <citation type="submission" date="2021-01" db="EMBL/GenBank/DDBJ databases">
        <authorList>
            <person name="Hahn C.R."/>
            <person name="Youssef N.H."/>
            <person name="Elshahed M."/>
        </authorList>
    </citation>
    <scope>NUCLEOTIDE SEQUENCE</scope>
    <source>
        <strain evidence="4">Zod_Metabat.24</strain>
    </source>
</reference>